<feature type="compositionally biased region" description="Low complexity" evidence="1">
    <location>
        <begin position="208"/>
        <end position="219"/>
    </location>
</feature>
<keyword evidence="2" id="KW-1185">Reference proteome</keyword>
<feature type="compositionally biased region" description="Polar residues" evidence="1">
    <location>
        <begin position="248"/>
        <end position="258"/>
    </location>
</feature>
<feature type="compositionally biased region" description="Low complexity" evidence="1">
    <location>
        <begin position="92"/>
        <end position="109"/>
    </location>
</feature>
<organism evidence="2 3">
    <name type="scientific">Herrania umbratica</name>
    <dbReference type="NCBI Taxonomy" id="108875"/>
    <lineage>
        <taxon>Eukaryota</taxon>
        <taxon>Viridiplantae</taxon>
        <taxon>Streptophyta</taxon>
        <taxon>Embryophyta</taxon>
        <taxon>Tracheophyta</taxon>
        <taxon>Spermatophyta</taxon>
        <taxon>Magnoliopsida</taxon>
        <taxon>eudicotyledons</taxon>
        <taxon>Gunneridae</taxon>
        <taxon>Pentapetalae</taxon>
        <taxon>rosids</taxon>
        <taxon>malvids</taxon>
        <taxon>Malvales</taxon>
        <taxon>Malvaceae</taxon>
        <taxon>Byttnerioideae</taxon>
        <taxon>Herrania</taxon>
    </lineage>
</organism>
<dbReference type="RefSeq" id="XP_021299574.1">
    <property type="nucleotide sequence ID" value="XM_021443899.1"/>
</dbReference>
<feature type="compositionally biased region" description="Basic and acidic residues" evidence="1">
    <location>
        <begin position="54"/>
        <end position="91"/>
    </location>
</feature>
<feature type="compositionally biased region" description="Polar residues" evidence="1">
    <location>
        <begin position="267"/>
        <end position="295"/>
    </location>
</feature>
<feature type="compositionally biased region" description="Low complexity" evidence="1">
    <location>
        <begin position="123"/>
        <end position="134"/>
    </location>
</feature>
<dbReference type="PANTHER" id="PTHR33673:SF3">
    <property type="entry name" value="SUPPRESSOR SRP40-LIKE PROTEIN"/>
    <property type="match status" value="1"/>
</dbReference>
<proteinExistence type="predicted"/>
<protein>
    <submittedName>
        <fullName evidence="3">Uncharacterized protein LOC110428168 isoform X1</fullName>
    </submittedName>
</protein>
<dbReference type="Proteomes" id="UP000504621">
    <property type="component" value="Unplaced"/>
</dbReference>
<dbReference type="GeneID" id="110428168"/>
<dbReference type="OrthoDB" id="1302201at2759"/>
<name>A0A6J1BMS9_9ROSI</name>
<evidence type="ECO:0000313" key="2">
    <source>
        <dbReference type="Proteomes" id="UP000504621"/>
    </source>
</evidence>
<accession>A0A6J1BMS9</accession>
<evidence type="ECO:0000256" key="1">
    <source>
        <dbReference type="SAM" id="MobiDB-lite"/>
    </source>
</evidence>
<evidence type="ECO:0000313" key="3">
    <source>
        <dbReference type="RefSeq" id="XP_021299574.1"/>
    </source>
</evidence>
<sequence length="581" mass="64431">MDFDHMNGNSMHSRVDIDESDGSGSSKHSGRRLELVVGSRSSRHSSEGSGSSKHSSEESGSSKHSSEESGSSEHSRRHLELDDETERRNHSSEGSGSSERLSEGSGSSGHSRRHLELDHETGSSKNSSEGSGSSKRYPEVINRSGENESNHFELKPEIIKGWGNNNNFEIHPEVIDGSESSKRSELIQEEGDGNEGDILFSTEKLRLPSSSSPSSSGSSTDDQFQLDKMSRPGNTSTSFPKFDEDTEASSNCKRNVSGNDFPKSEECQNGTAGPKSTSQQVSSVTHESTSTQSPPIQVMDRQEEYDPYRIPSAVFARSKSTTPLDWSIASNESLFSIQVGNNSFSRDHILNLKSGELFKSGEFIAFSPSPVALAVDAHKKSVQLDKSKATVVSDDAVKDKTGLRVEEPIHEKPTHPMVTWNSSTISNHSDDSGTSGHSFAFQIRKKKKKKKKQKKCAWPSCYCSNCSWAFCYCTWPSWYFRWPSCCFRWPSCCCSNCSWAFCCCWNCSIKRWCCHFSTVLTDGRNDGVKENVKQQQEQQTLDSAVPSKSGCCSCCTWFPSCQCGWHWCWCYSCNCCRGSRC</sequence>
<gene>
    <name evidence="3" type="primary">LOC110428168</name>
</gene>
<reference evidence="3" key="1">
    <citation type="submission" date="2025-08" db="UniProtKB">
        <authorList>
            <consortium name="RefSeq"/>
        </authorList>
    </citation>
    <scope>IDENTIFICATION</scope>
    <source>
        <tissue evidence="3">Leaf</tissue>
    </source>
</reference>
<dbReference type="PANTHER" id="PTHR33673">
    <property type="entry name" value="SUPPRESSOR SRP40-LIKE PROTEIN"/>
    <property type="match status" value="1"/>
</dbReference>
<feature type="compositionally biased region" description="Basic and acidic residues" evidence="1">
    <location>
        <begin position="145"/>
        <end position="158"/>
    </location>
</feature>
<feature type="region of interest" description="Disordered" evidence="1">
    <location>
        <begin position="1"/>
        <end position="298"/>
    </location>
</feature>
<feature type="compositionally biased region" description="Basic and acidic residues" evidence="1">
    <location>
        <begin position="170"/>
        <end position="186"/>
    </location>
</feature>
<dbReference type="AlphaFoldDB" id="A0A6J1BMS9"/>